<feature type="compositionally biased region" description="Basic and acidic residues" evidence="1">
    <location>
        <begin position="16"/>
        <end position="27"/>
    </location>
</feature>
<reference evidence="2" key="2">
    <citation type="submission" date="2022-01" db="EMBL/GenBank/DDBJ databases">
        <authorList>
            <person name="Yamashiro T."/>
            <person name="Shiraishi A."/>
            <person name="Satake H."/>
            <person name="Nakayama K."/>
        </authorList>
    </citation>
    <scope>NUCLEOTIDE SEQUENCE</scope>
</reference>
<name>A0ABQ5GFZ6_9ASTR</name>
<evidence type="ECO:0000313" key="3">
    <source>
        <dbReference type="Proteomes" id="UP001151760"/>
    </source>
</evidence>
<organism evidence="2 3">
    <name type="scientific">Tanacetum coccineum</name>
    <dbReference type="NCBI Taxonomy" id="301880"/>
    <lineage>
        <taxon>Eukaryota</taxon>
        <taxon>Viridiplantae</taxon>
        <taxon>Streptophyta</taxon>
        <taxon>Embryophyta</taxon>
        <taxon>Tracheophyta</taxon>
        <taxon>Spermatophyta</taxon>
        <taxon>Magnoliopsida</taxon>
        <taxon>eudicotyledons</taxon>
        <taxon>Gunneridae</taxon>
        <taxon>Pentapetalae</taxon>
        <taxon>asterids</taxon>
        <taxon>campanulids</taxon>
        <taxon>Asterales</taxon>
        <taxon>Asteraceae</taxon>
        <taxon>Asteroideae</taxon>
        <taxon>Anthemideae</taxon>
        <taxon>Anthemidinae</taxon>
        <taxon>Tanacetum</taxon>
    </lineage>
</organism>
<evidence type="ECO:0000256" key="1">
    <source>
        <dbReference type="SAM" id="MobiDB-lite"/>
    </source>
</evidence>
<dbReference type="Proteomes" id="UP001151760">
    <property type="component" value="Unassembled WGS sequence"/>
</dbReference>
<protein>
    <submittedName>
        <fullName evidence="2">Uncharacterized protein</fullName>
    </submittedName>
</protein>
<gene>
    <name evidence="2" type="ORF">Tco_1033315</name>
</gene>
<reference evidence="2" key="1">
    <citation type="journal article" date="2022" name="Int. J. Mol. Sci.">
        <title>Draft Genome of Tanacetum Coccineum: Genomic Comparison of Closely Related Tanacetum-Family Plants.</title>
        <authorList>
            <person name="Yamashiro T."/>
            <person name="Shiraishi A."/>
            <person name="Nakayama K."/>
            <person name="Satake H."/>
        </authorList>
    </citation>
    <scope>NUCLEOTIDE SEQUENCE</scope>
</reference>
<feature type="compositionally biased region" description="Acidic residues" evidence="1">
    <location>
        <begin position="1"/>
        <end position="11"/>
    </location>
</feature>
<dbReference type="EMBL" id="BQNB010018405">
    <property type="protein sequence ID" value="GJT74029.1"/>
    <property type="molecule type" value="Genomic_DNA"/>
</dbReference>
<keyword evidence="3" id="KW-1185">Reference proteome</keyword>
<feature type="region of interest" description="Disordered" evidence="1">
    <location>
        <begin position="1"/>
        <end position="43"/>
    </location>
</feature>
<comment type="caution">
    <text evidence="2">The sequence shown here is derived from an EMBL/GenBank/DDBJ whole genome shotgun (WGS) entry which is preliminary data.</text>
</comment>
<proteinExistence type="predicted"/>
<accession>A0ABQ5GFZ6</accession>
<sequence>MVDSQPMEEEFQGATTRDEGTKTHEGPTEPVLQTQKTPSPSPAFIKENIDVLRTMIKEHDQEAKIKPTPRKLAYADSDKEALASCVENLEAAFEHSGKILGGDQLLVILCGYGTKSLELRTSFLSMTMFVALDRGTRSVSIVILSFKNASMYNSQLICPALFCYSIVDSKEEPIEEEPLEEPNEKVKSFMEKDILKTDLGRDMDTLSLRLCLLGGSRGSFEVGVGAAEEGKVVCLVFQIEAMTINSNLLTPLGDKSFLGLAQRTRQQNAALACIRLMERKECEGMYLLWVPLIGDVRTLMMDEAHASRTWWKIYFATLVYIAEGIENTAKNMRTTYHPQTDGQIIIRVFDVLYLKRCMEGSVGHMFFRLKLEKFGRLVQETTNKVILIKEKLKAARDCQKSYVSNMQEIKVDKTLHFVEEPVEIIDREVKSLKRSRIPIVKSIGTRSKVMRIS</sequence>
<evidence type="ECO:0000313" key="2">
    <source>
        <dbReference type="EMBL" id="GJT74029.1"/>
    </source>
</evidence>